<dbReference type="OrthoDB" id="8779193at2"/>
<accession>A0A433WDZ7</accession>
<protein>
    <submittedName>
        <fullName evidence="1">Uncharacterized protein</fullName>
    </submittedName>
</protein>
<proteinExistence type="predicted"/>
<organism evidence="1 2">
    <name type="scientific">Chitinophaga solisilvae</name>
    <dbReference type="NCBI Taxonomy" id="1233460"/>
    <lineage>
        <taxon>Bacteria</taxon>
        <taxon>Pseudomonadati</taxon>
        <taxon>Bacteroidota</taxon>
        <taxon>Chitinophagia</taxon>
        <taxon>Chitinophagales</taxon>
        <taxon>Chitinophagaceae</taxon>
        <taxon>Chitinophaga</taxon>
    </lineage>
</organism>
<evidence type="ECO:0000313" key="2">
    <source>
        <dbReference type="Proteomes" id="UP000281028"/>
    </source>
</evidence>
<dbReference type="Proteomes" id="UP000281028">
    <property type="component" value="Unassembled WGS sequence"/>
</dbReference>
<dbReference type="RefSeq" id="WP_127042431.1">
    <property type="nucleotide sequence ID" value="NZ_JAABOK010000022.1"/>
</dbReference>
<evidence type="ECO:0000313" key="1">
    <source>
        <dbReference type="EMBL" id="NSL85204.1"/>
    </source>
</evidence>
<gene>
    <name evidence="1" type="ORF">ECE50_000050</name>
</gene>
<sequence>MSYTQDNFQEWIFLIADKMDAFTGAFASRHHLTADYSIRSLDDIEQWIFRTYPTIQHLREDPETLDLLTVYIGETFRKHIGGKWMMDTEDQKNAYYMMPVLTSPDFCGEVYKAPRTFATAAIPRKKGNYISTILKNNMEDMGIPVKG</sequence>
<reference evidence="1" key="1">
    <citation type="submission" date="2020-05" db="EMBL/GenBank/DDBJ databases">
        <title>Chitinophaga laudate sp. nov., isolated from a tropical peat swamp.</title>
        <authorList>
            <person name="Goh C.B.S."/>
            <person name="Lee M.S."/>
            <person name="Parimannan S."/>
            <person name="Pasbakhsh P."/>
            <person name="Yule C.M."/>
            <person name="Rajandas H."/>
            <person name="Loke S."/>
            <person name="Croft L."/>
            <person name="Tan J.B.L."/>
        </authorList>
    </citation>
    <scope>NUCLEOTIDE SEQUENCE</scope>
    <source>
        <strain evidence="1">Mgbs1</strain>
    </source>
</reference>
<keyword evidence="2" id="KW-1185">Reference proteome</keyword>
<dbReference type="AlphaFoldDB" id="A0A433WDZ7"/>
<comment type="caution">
    <text evidence="1">The sequence shown here is derived from an EMBL/GenBank/DDBJ whole genome shotgun (WGS) entry which is preliminary data.</text>
</comment>
<name>A0A433WDZ7_9BACT</name>
<dbReference type="EMBL" id="RIAR02000001">
    <property type="protein sequence ID" value="NSL85204.1"/>
    <property type="molecule type" value="Genomic_DNA"/>
</dbReference>